<dbReference type="InterPro" id="IPR016187">
    <property type="entry name" value="CTDL_fold"/>
</dbReference>
<evidence type="ECO:0000259" key="4">
    <source>
        <dbReference type="PROSITE" id="PS50041"/>
    </source>
</evidence>
<accession>A0AAV7P348</accession>
<organism evidence="5 6">
    <name type="scientific">Pleurodeles waltl</name>
    <name type="common">Iberian ribbed newt</name>
    <dbReference type="NCBI Taxonomy" id="8319"/>
    <lineage>
        <taxon>Eukaryota</taxon>
        <taxon>Metazoa</taxon>
        <taxon>Chordata</taxon>
        <taxon>Craniata</taxon>
        <taxon>Vertebrata</taxon>
        <taxon>Euteleostomi</taxon>
        <taxon>Amphibia</taxon>
        <taxon>Batrachia</taxon>
        <taxon>Caudata</taxon>
        <taxon>Salamandroidea</taxon>
        <taxon>Salamandridae</taxon>
        <taxon>Pleurodelinae</taxon>
        <taxon>Pleurodeles</taxon>
    </lineage>
</organism>
<dbReference type="PANTHER" id="PTHR45710">
    <property type="entry name" value="C-TYPE LECTIN DOMAIN-CONTAINING PROTEIN 180"/>
    <property type="match status" value="1"/>
</dbReference>
<dbReference type="PROSITE" id="PS50041">
    <property type="entry name" value="C_TYPE_LECTIN_2"/>
    <property type="match status" value="1"/>
</dbReference>
<protein>
    <recommendedName>
        <fullName evidence="4">C-type lectin domain-containing protein</fullName>
    </recommendedName>
</protein>
<feature type="domain" description="C-type lectin" evidence="4">
    <location>
        <begin position="91"/>
        <end position="194"/>
    </location>
</feature>
<keyword evidence="3" id="KW-0812">Transmembrane</keyword>
<dbReference type="AlphaFoldDB" id="A0AAV7P348"/>
<sequence>MMFLLGEATPRTGKKSQQWNLFRRITTFERSVVITVLAVVIIVLAVAFGVSKPHQLSKDRVHAIYVQSSVDQGKDPRTQGRRTCDDGWIWYSSKCYYFSEAEGNWTMANDSCTTLNSLLVVIDNQLELDFLMRQKGDSDHWIGLKKDSDGTWKWSNGAKFNNWLNIKDFLDCAFLNYRPVRSGECSNVRKWICTKVSSYERRRKKRSAELKTQF</sequence>
<evidence type="ECO:0000256" key="2">
    <source>
        <dbReference type="ARBA" id="ARBA00022734"/>
    </source>
</evidence>
<evidence type="ECO:0000256" key="3">
    <source>
        <dbReference type="SAM" id="Phobius"/>
    </source>
</evidence>
<gene>
    <name evidence="5" type="ORF">NDU88_000663</name>
</gene>
<dbReference type="PANTHER" id="PTHR45710:SF8">
    <property type="entry name" value="RERATING FAMILY MEMBER 4"/>
    <property type="match status" value="1"/>
</dbReference>
<dbReference type="InterPro" id="IPR016186">
    <property type="entry name" value="C-type_lectin-like/link_sf"/>
</dbReference>
<keyword evidence="3" id="KW-0472">Membrane</keyword>
<proteinExistence type="predicted"/>
<evidence type="ECO:0000313" key="6">
    <source>
        <dbReference type="Proteomes" id="UP001066276"/>
    </source>
</evidence>
<evidence type="ECO:0000313" key="5">
    <source>
        <dbReference type="EMBL" id="KAJ1122159.1"/>
    </source>
</evidence>
<comment type="subcellular location">
    <subcellularLocation>
        <location evidence="1">Cell membrane</location>
        <topology evidence="1">Single-pass type II membrane protein</topology>
    </subcellularLocation>
</comment>
<keyword evidence="3" id="KW-1133">Transmembrane helix</keyword>
<dbReference type="InterPro" id="IPR001304">
    <property type="entry name" value="C-type_lectin-like"/>
</dbReference>
<dbReference type="GO" id="GO:0030246">
    <property type="term" value="F:carbohydrate binding"/>
    <property type="evidence" value="ECO:0007669"/>
    <property type="project" value="UniProtKB-KW"/>
</dbReference>
<feature type="transmembrane region" description="Helical" evidence="3">
    <location>
        <begin position="31"/>
        <end position="50"/>
    </location>
</feature>
<dbReference type="SMART" id="SM00034">
    <property type="entry name" value="CLECT"/>
    <property type="match status" value="1"/>
</dbReference>
<dbReference type="Pfam" id="PF00059">
    <property type="entry name" value="Lectin_C"/>
    <property type="match status" value="1"/>
</dbReference>
<dbReference type="InterPro" id="IPR033992">
    <property type="entry name" value="NKR-like_CTLD"/>
</dbReference>
<dbReference type="CDD" id="cd03593">
    <property type="entry name" value="CLECT_NK_receptors_like"/>
    <property type="match status" value="1"/>
</dbReference>
<dbReference type="SUPFAM" id="SSF56436">
    <property type="entry name" value="C-type lectin-like"/>
    <property type="match status" value="1"/>
</dbReference>
<comment type="caution">
    <text evidence="5">The sequence shown here is derived from an EMBL/GenBank/DDBJ whole genome shotgun (WGS) entry which is preliminary data.</text>
</comment>
<keyword evidence="6" id="KW-1185">Reference proteome</keyword>
<evidence type="ECO:0000256" key="1">
    <source>
        <dbReference type="ARBA" id="ARBA00004401"/>
    </source>
</evidence>
<dbReference type="EMBL" id="JANPWB010000011">
    <property type="protein sequence ID" value="KAJ1122159.1"/>
    <property type="molecule type" value="Genomic_DNA"/>
</dbReference>
<dbReference type="GO" id="GO:0005886">
    <property type="term" value="C:plasma membrane"/>
    <property type="evidence" value="ECO:0007669"/>
    <property type="project" value="UniProtKB-SubCell"/>
</dbReference>
<reference evidence="5" key="1">
    <citation type="journal article" date="2022" name="bioRxiv">
        <title>Sequencing and chromosome-scale assembly of the giantPleurodeles waltlgenome.</title>
        <authorList>
            <person name="Brown T."/>
            <person name="Elewa A."/>
            <person name="Iarovenko S."/>
            <person name="Subramanian E."/>
            <person name="Araus A.J."/>
            <person name="Petzold A."/>
            <person name="Susuki M."/>
            <person name="Suzuki K.-i.T."/>
            <person name="Hayashi T."/>
            <person name="Toyoda A."/>
            <person name="Oliveira C."/>
            <person name="Osipova E."/>
            <person name="Leigh N.D."/>
            <person name="Simon A."/>
            <person name="Yun M.H."/>
        </authorList>
    </citation>
    <scope>NUCLEOTIDE SEQUENCE</scope>
    <source>
        <strain evidence="5">20211129_DDA</strain>
        <tissue evidence="5">Liver</tissue>
    </source>
</reference>
<dbReference type="Proteomes" id="UP001066276">
    <property type="component" value="Chromosome 7"/>
</dbReference>
<dbReference type="Gene3D" id="3.10.100.10">
    <property type="entry name" value="Mannose-Binding Protein A, subunit A"/>
    <property type="match status" value="1"/>
</dbReference>
<name>A0AAV7P348_PLEWA</name>
<dbReference type="InterPro" id="IPR050828">
    <property type="entry name" value="C-type_lectin/matrix_domain"/>
</dbReference>
<keyword evidence="2" id="KW-0430">Lectin</keyword>